<gene>
    <name evidence="6" type="ORF">Ga0609869_001392</name>
</gene>
<feature type="chain" id="PRO_5046397074" evidence="4">
    <location>
        <begin position="28"/>
        <end position="173"/>
    </location>
</feature>
<reference evidence="6 7" key="1">
    <citation type="submission" date="2024-06" db="EMBL/GenBank/DDBJ databases">
        <title>Genome of Rhodovulum iodosum, a marine photoferrotroph.</title>
        <authorList>
            <person name="Bianchini G."/>
            <person name="Nikeleit V."/>
            <person name="Kappler A."/>
            <person name="Bryce C."/>
            <person name="Sanchez-Baracaldo P."/>
        </authorList>
    </citation>
    <scope>NUCLEOTIDE SEQUENCE [LARGE SCALE GENOMIC DNA]</scope>
    <source>
        <strain evidence="6 7">UT/N1</strain>
    </source>
</reference>
<evidence type="ECO:0000313" key="7">
    <source>
        <dbReference type="Proteomes" id="UP001560019"/>
    </source>
</evidence>
<dbReference type="Proteomes" id="UP001560019">
    <property type="component" value="Unassembled WGS sequence"/>
</dbReference>
<evidence type="ECO:0000256" key="2">
    <source>
        <dbReference type="ARBA" id="ARBA00022729"/>
    </source>
</evidence>
<dbReference type="NCBIfam" id="TIGR03002">
    <property type="entry name" value="outer_YhbN_LptA"/>
    <property type="match status" value="1"/>
</dbReference>
<keyword evidence="7" id="KW-1185">Reference proteome</keyword>
<evidence type="ECO:0000256" key="4">
    <source>
        <dbReference type="SAM" id="SignalP"/>
    </source>
</evidence>
<evidence type="ECO:0000313" key="6">
    <source>
        <dbReference type="EMBL" id="MEX5728039.1"/>
    </source>
</evidence>
<dbReference type="InterPro" id="IPR005653">
    <property type="entry name" value="OstA-like_N"/>
</dbReference>
<feature type="signal peptide" evidence="4">
    <location>
        <begin position="1"/>
        <end position="27"/>
    </location>
</feature>
<dbReference type="InterPro" id="IPR014340">
    <property type="entry name" value="LptA"/>
</dbReference>
<protein>
    <submittedName>
        <fullName evidence="6">Lipopolysaccharide export system protein LptA</fullName>
    </submittedName>
</protein>
<evidence type="ECO:0000256" key="1">
    <source>
        <dbReference type="ARBA" id="ARBA00022448"/>
    </source>
</evidence>
<organism evidence="6 7">
    <name type="scientific">Rhodovulum iodosum</name>
    <dbReference type="NCBI Taxonomy" id="68291"/>
    <lineage>
        <taxon>Bacteria</taxon>
        <taxon>Pseudomonadati</taxon>
        <taxon>Pseudomonadota</taxon>
        <taxon>Alphaproteobacteria</taxon>
        <taxon>Rhodobacterales</taxon>
        <taxon>Paracoccaceae</taxon>
        <taxon>Rhodovulum</taxon>
    </lineage>
</organism>
<feature type="domain" description="Organic solvent tolerance-like N-terminal" evidence="5">
    <location>
        <begin position="46"/>
        <end position="155"/>
    </location>
</feature>
<dbReference type="PANTHER" id="PTHR36504">
    <property type="entry name" value="LIPOPOLYSACCHARIDE EXPORT SYSTEM PROTEIN LPTA"/>
    <property type="match status" value="1"/>
</dbReference>
<keyword evidence="2 4" id="KW-0732">Signal</keyword>
<evidence type="ECO:0000259" key="5">
    <source>
        <dbReference type="Pfam" id="PF03968"/>
    </source>
</evidence>
<accession>A0ABV3XRT6</accession>
<proteinExistence type="predicted"/>
<dbReference type="EMBL" id="JBEHHI010000001">
    <property type="protein sequence ID" value="MEX5728039.1"/>
    <property type="molecule type" value="Genomic_DNA"/>
</dbReference>
<dbReference type="InterPro" id="IPR052037">
    <property type="entry name" value="LPS_export_LptA"/>
</dbReference>
<name>A0ABV3XRT6_9RHOB</name>
<comment type="caution">
    <text evidence="6">The sequence shown here is derived from an EMBL/GenBank/DDBJ whole genome shotgun (WGS) entry which is preliminary data.</text>
</comment>
<evidence type="ECO:0000256" key="3">
    <source>
        <dbReference type="ARBA" id="ARBA00022764"/>
    </source>
</evidence>
<dbReference type="Gene3D" id="2.60.450.10">
    <property type="entry name" value="Lipopolysaccharide (LPS) transport protein A like domain"/>
    <property type="match status" value="1"/>
</dbReference>
<dbReference type="PANTHER" id="PTHR36504:SF1">
    <property type="entry name" value="LIPOPOLYSACCHARIDE EXPORT SYSTEM PROTEIN LPTA"/>
    <property type="match status" value="1"/>
</dbReference>
<keyword evidence="1" id="KW-0813">Transport</keyword>
<sequence length="173" mass="17617">MKGMAVNGFRAGVAALALCLLPLVAQAQGAEVAFGGLQHDSTLPVEVTADQLRVDQADGTAVFTGGVVIGQGTMRLSADRVLVNYAAETGDSTGRIERLHATGNVVLVNGAEAAESQEAVYSIDAGTVVMTGSVLLTQGQNALSGERLVVDLARGTGTMEGRVKTIFQSGGGE</sequence>
<keyword evidence="3" id="KW-0574">Periplasm</keyword>
<dbReference type="Pfam" id="PF03968">
    <property type="entry name" value="LptD_N"/>
    <property type="match status" value="1"/>
</dbReference>